<dbReference type="InterPro" id="IPR016142">
    <property type="entry name" value="Citrate_synth-like_lrg_a-sub"/>
</dbReference>
<comment type="caution">
    <text evidence="8">The sequence shown here is derived from an EMBL/GenBank/DDBJ whole genome shotgun (WGS) entry which is preliminary data.</text>
</comment>
<dbReference type="UniPathway" id="UPA00223"/>
<dbReference type="GO" id="GO:0006099">
    <property type="term" value="P:tricarboxylic acid cycle"/>
    <property type="evidence" value="ECO:0007669"/>
    <property type="project" value="UniProtKB-UniPathway"/>
</dbReference>
<gene>
    <name evidence="8" type="ORF">A2828_00450</name>
</gene>
<keyword evidence="3 5" id="KW-0808">Transferase</keyword>
<organism evidence="8 9">
    <name type="scientific">Candidatus Terrybacteria bacterium RIFCSPHIGHO2_01_FULL_43_35</name>
    <dbReference type="NCBI Taxonomy" id="1802361"/>
    <lineage>
        <taxon>Bacteria</taxon>
        <taxon>Candidatus Terryibacteriota</taxon>
    </lineage>
</organism>
<evidence type="ECO:0000256" key="7">
    <source>
        <dbReference type="RuleBase" id="RU003406"/>
    </source>
</evidence>
<dbReference type="Proteomes" id="UP000178869">
    <property type="component" value="Unassembled WGS sequence"/>
</dbReference>
<dbReference type="Gene3D" id="1.10.230.10">
    <property type="entry name" value="Cytochrome P450-Terp, domain 2"/>
    <property type="match status" value="1"/>
</dbReference>
<dbReference type="InterPro" id="IPR024176">
    <property type="entry name" value="Citrate_synthase_bac-typ"/>
</dbReference>
<dbReference type="SUPFAM" id="SSF48256">
    <property type="entry name" value="Citrate synthase"/>
    <property type="match status" value="1"/>
</dbReference>
<dbReference type="PIRSF" id="PIRSF001369">
    <property type="entry name" value="Citrate_synth"/>
    <property type="match status" value="1"/>
</dbReference>
<evidence type="ECO:0000256" key="3">
    <source>
        <dbReference type="ARBA" id="ARBA00022679"/>
    </source>
</evidence>
<feature type="active site" evidence="6">
    <location>
        <position position="257"/>
    </location>
</feature>
<dbReference type="InterPro" id="IPR002020">
    <property type="entry name" value="Citrate_synthase"/>
</dbReference>
<dbReference type="GO" id="GO:0005829">
    <property type="term" value="C:cytosol"/>
    <property type="evidence" value="ECO:0007669"/>
    <property type="project" value="TreeGrafter"/>
</dbReference>
<dbReference type="InterPro" id="IPR019810">
    <property type="entry name" value="Citrate_synthase_AS"/>
</dbReference>
<evidence type="ECO:0000313" key="9">
    <source>
        <dbReference type="Proteomes" id="UP000178869"/>
    </source>
</evidence>
<dbReference type="PRINTS" id="PR00143">
    <property type="entry name" value="CITRTSNTHASE"/>
</dbReference>
<evidence type="ECO:0000256" key="4">
    <source>
        <dbReference type="ARBA" id="ARBA00049288"/>
    </source>
</evidence>
<comment type="similarity">
    <text evidence="2 5 7">Belongs to the citrate synthase family.</text>
</comment>
<evidence type="ECO:0000256" key="6">
    <source>
        <dbReference type="PIRSR" id="PIRSR001369-1"/>
    </source>
</evidence>
<dbReference type="EMBL" id="MHSR01000016">
    <property type="protein sequence ID" value="OHA46432.1"/>
    <property type="molecule type" value="Genomic_DNA"/>
</dbReference>
<dbReference type="Gene3D" id="1.10.580.10">
    <property type="entry name" value="Citrate Synthase, domain 1"/>
    <property type="match status" value="1"/>
</dbReference>
<proteinExistence type="inferred from homology"/>
<evidence type="ECO:0000256" key="2">
    <source>
        <dbReference type="ARBA" id="ARBA00010566"/>
    </source>
</evidence>
<dbReference type="GO" id="GO:0036440">
    <property type="term" value="F:citrate synthase activity"/>
    <property type="evidence" value="ECO:0007669"/>
    <property type="project" value="UniProtKB-EC"/>
</dbReference>
<comment type="catalytic activity">
    <reaction evidence="4">
        <text>oxaloacetate + acetyl-CoA + H2O = citrate + CoA + H(+)</text>
        <dbReference type="Rhea" id="RHEA:16845"/>
        <dbReference type="ChEBI" id="CHEBI:15377"/>
        <dbReference type="ChEBI" id="CHEBI:15378"/>
        <dbReference type="ChEBI" id="CHEBI:16452"/>
        <dbReference type="ChEBI" id="CHEBI:16947"/>
        <dbReference type="ChEBI" id="CHEBI:57287"/>
        <dbReference type="ChEBI" id="CHEBI:57288"/>
        <dbReference type="EC" id="2.3.3.16"/>
    </reaction>
</comment>
<comment type="pathway">
    <text evidence="1">Carbohydrate metabolism; tricarboxylic acid cycle.</text>
</comment>
<dbReference type="PANTHER" id="PTHR11739">
    <property type="entry name" value="CITRATE SYNTHASE"/>
    <property type="match status" value="1"/>
</dbReference>
<feature type="active site" evidence="6">
    <location>
        <position position="313"/>
    </location>
</feature>
<dbReference type="PANTHER" id="PTHR11739:SF4">
    <property type="entry name" value="CITRATE SYNTHASE, PEROXISOMAL"/>
    <property type="match status" value="1"/>
</dbReference>
<dbReference type="InterPro" id="IPR036969">
    <property type="entry name" value="Citrate_synthase_sf"/>
</dbReference>
<protein>
    <recommendedName>
        <fullName evidence="5">Citrate synthase</fullName>
    </recommendedName>
</protein>
<accession>A0A1G2PFQ7</accession>
<dbReference type="PROSITE" id="PS00480">
    <property type="entry name" value="CITRATE_SYNTHASE"/>
    <property type="match status" value="1"/>
</dbReference>
<dbReference type="Pfam" id="PF00285">
    <property type="entry name" value="Citrate_synt"/>
    <property type="match status" value="1"/>
</dbReference>
<name>A0A1G2PFQ7_9BACT</name>
<sequence length="376" mass="42217">MTNTVAGSTQVSFVDGQAGELLYRGYSIKELAKYSSFDEVSYLLLCGKLPSQDELYDWKTLLAATRKLEPESERLLWNIKLFHEPATPMDVLRTALSDLALRQMNIDNTSQLSLIAHGITLISQHPTLVAAYHRIHRNQPPVGPLPEIGHAANFLWMLTGTVPSDEEVRALDIALILHADHGYNASTFTARVCASTGSDIFSCICAAIGALKGPRHGGANVNVFRMLQEIRDPKKVEGYFSSQLEQNPKWRIPGFGHRIYKTKDPRAQILKPLAKEICHQKRLPWFDIALEVEKQALTLFRKRGKEDLQCNVDFYSAPLFGALGIDPDFFPCMFALARTPGLVAQCMEEYENGRIIRPLNVYTGSPLRSYVQLKDR</sequence>
<dbReference type="InterPro" id="IPR016143">
    <property type="entry name" value="Citrate_synth-like_sm_a-sub"/>
</dbReference>
<reference evidence="8 9" key="1">
    <citation type="journal article" date="2016" name="Nat. Commun.">
        <title>Thousands of microbial genomes shed light on interconnected biogeochemical processes in an aquifer system.</title>
        <authorList>
            <person name="Anantharaman K."/>
            <person name="Brown C.T."/>
            <person name="Hug L.A."/>
            <person name="Sharon I."/>
            <person name="Castelle C.J."/>
            <person name="Probst A.J."/>
            <person name="Thomas B.C."/>
            <person name="Singh A."/>
            <person name="Wilkins M.J."/>
            <person name="Karaoz U."/>
            <person name="Brodie E.L."/>
            <person name="Williams K.H."/>
            <person name="Hubbard S.S."/>
            <person name="Banfield J.F."/>
        </authorList>
    </citation>
    <scope>NUCLEOTIDE SEQUENCE [LARGE SCALE GENOMIC DNA]</scope>
</reference>
<evidence type="ECO:0000256" key="5">
    <source>
        <dbReference type="PIRNR" id="PIRNR001369"/>
    </source>
</evidence>
<evidence type="ECO:0000313" key="8">
    <source>
        <dbReference type="EMBL" id="OHA46432.1"/>
    </source>
</evidence>
<evidence type="ECO:0000256" key="1">
    <source>
        <dbReference type="ARBA" id="ARBA00005163"/>
    </source>
</evidence>
<dbReference type="GO" id="GO:0005975">
    <property type="term" value="P:carbohydrate metabolic process"/>
    <property type="evidence" value="ECO:0007669"/>
    <property type="project" value="TreeGrafter"/>
</dbReference>
<dbReference type="AlphaFoldDB" id="A0A1G2PFQ7"/>